<evidence type="ECO:0000256" key="4">
    <source>
        <dbReference type="ARBA" id="ARBA00022989"/>
    </source>
</evidence>
<evidence type="ECO:0000256" key="7">
    <source>
        <dbReference type="SAM" id="Phobius"/>
    </source>
</evidence>
<feature type="region of interest" description="Disordered" evidence="6">
    <location>
        <begin position="293"/>
        <end position="319"/>
    </location>
</feature>
<feature type="transmembrane region" description="Helical" evidence="7">
    <location>
        <begin position="124"/>
        <end position="142"/>
    </location>
</feature>
<proteinExistence type="inferred from homology"/>
<keyword evidence="5 7" id="KW-0472">Membrane</keyword>
<protein>
    <submittedName>
        <fullName evidence="9">Inner membrane transporter YedA</fullName>
    </submittedName>
</protein>
<feature type="transmembrane region" description="Helical" evidence="7">
    <location>
        <begin position="218"/>
        <end position="238"/>
    </location>
</feature>
<feature type="domain" description="EamA" evidence="8">
    <location>
        <begin position="151"/>
        <end position="286"/>
    </location>
</feature>
<feature type="transmembrane region" description="Helical" evidence="7">
    <location>
        <begin position="180"/>
        <end position="198"/>
    </location>
</feature>
<keyword evidence="10" id="KW-1185">Reference proteome</keyword>
<dbReference type="Proteomes" id="UP000328092">
    <property type="component" value="Unassembled WGS sequence"/>
</dbReference>
<gene>
    <name evidence="9" type="primary">yedA_1</name>
    <name evidence="9" type="ORF">CI1B_18550</name>
</gene>
<dbReference type="InterPro" id="IPR000620">
    <property type="entry name" value="EamA_dom"/>
</dbReference>
<feature type="transmembrane region" description="Helical" evidence="7">
    <location>
        <begin position="7"/>
        <end position="29"/>
    </location>
</feature>
<feature type="transmembrane region" description="Helical" evidence="7">
    <location>
        <begin position="271"/>
        <end position="288"/>
    </location>
</feature>
<evidence type="ECO:0000259" key="8">
    <source>
        <dbReference type="Pfam" id="PF00892"/>
    </source>
</evidence>
<dbReference type="GO" id="GO:0016020">
    <property type="term" value="C:membrane"/>
    <property type="evidence" value="ECO:0007669"/>
    <property type="project" value="UniProtKB-SubCell"/>
</dbReference>
<evidence type="ECO:0000313" key="9">
    <source>
        <dbReference type="EMBL" id="VIO68071.1"/>
    </source>
</evidence>
<comment type="subcellular location">
    <subcellularLocation>
        <location evidence="1">Membrane</location>
        <topology evidence="1">Multi-pass membrane protein</topology>
    </subcellularLocation>
</comment>
<keyword evidence="4 7" id="KW-1133">Transmembrane helix</keyword>
<dbReference type="AlphaFoldDB" id="A0A508T1J5"/>
<evidence type="ECO:0000256" key="5">
    <source>
        <dbReference type="ARBA" id="ARBA00023136"/>
    </source>
</evidence>
<keyword evidence="3 7" id="KW-0812">Transmembrane</keyword>
<feature type="transmembrane region" description="Helical" evidence="7">
    <location>
        <begin position="65"/>
        <end position="86"/>
    </location>
</feature>
<dbReference type="OrthoDB" id="9812547at2"/>
<evidence type="ECO:0000256" key="2">
    <source>
        <dbReference type="ARBA" id="ARBA00007362"/>
    </source>
</evidence>
<feature type="transmembrane region" description="Helical" evidence="7">
    <location>
        <begin position="35"/>
        <end position="53"/>
    </location>
</feature>
<dbReference type="RefSeq" id="WP_139858674.1">
    <property type="nucleotide sequence ID" value="NZ_CAADFC020000005.1"/>
</dbReference>
<evidence type="ECO:0000256" key="6">
    <source>
        <dbReference type="SAM" id="MobiDB-lite"/>
    </source>
</evidence>
<feature type="domain" description="EamA" evidence="8">
    <location>
        <begin position="13"/>
        <end position="138"/>
    </location>
</feature>
<comment type="similarity">
    <text evidence="2">Belongs to the EamA transporter family.</text>
</comment>
<dbReference type="Pfam" id="PF00892">
    <property type="entry name" value="EamA"/>
    <property type="match status" value="2"/>
</dbReference>
<comment type="caution">
    <text evidence="9">The sequence shown here is derived from an EMBL/GenBank/DDBJ whole genome shotgun (WGS) entry which is preliminary data.</text>
</comment>
<dbReference type="PANTHER" id="PTHR32322">
    <property type="entry name" value="INNER MEMBRANE TRANSPORTER"/>
    <property type="match status" value="1"/>
</dbReference>
<feature type="transmembrane region" description="Helical" evidence="7">
    <location>
        <begin position="245"/>
        <end position="265"/>
    </location>
</feature>
<dbReference type="InterPro" id="IPR037185">
    <property type="entry name" value="EmrE-like"/>
</dbReference>
<sequence>MSKRVLILGAFAAIYLLWGSTYFAIALGLKSIPPFLLMALRSLGGGLILVALNGRGVMHTSLSSWVNAATCGVLFFVGCHGVLAYAQQSVPSGIAAILLATIPFWILLIDFLFPQTRRPKAMTLAALLPGLAGVAIVAWQSAGHSNVSVLPIILLLGASLSWAAGTVLSRRTSNHESSTLSAGMQLSIGGAVLFAVSLTSGEFGEFSLHNASPVSLAAVAYLAIAGSVIGFAAFRWLLGNVSTSMVSTYIFVNPIIAVLLGTLVLGEPFSASMLFGGLLVIASVIATWRAEQATPSSTEPDRSLPVPRPLLRPADGRRGRVADTHDCVSRRFSRLT</sequence>
<reference evidence="9" key="1">
    <citation type="submission" date="2019-02" db="EMBL/GenBank/DDBJ databases">
        <authorList>
            <person name="Pothier F.J."/>
        </authorList>
    </citation>
    <scope>NUCLEOTIDE SEQUENCE</scope>
    <source>
        <strain evidence="9">CI-1B</strain>
    </source>
</reference>
<dbReference type="SUPFAM" id="SSF103481">
    <property type="entry name" value="Multidrug resistance efflux transporter EmrE"/>
    <property type="match status" value="2"/>
</dbReference>
<evidence type="ECO:0000256" key="3">
    <source>
        <dbReference type="ARBA" id="ARBA00022692"/>
    </source>
</evidence>
<dbReference type="EMBL" id="CAADFC020000005">
    <property type="protein sequence ID" value="VIO68071.1"/>
    <property type="molecule type" value="Genomic_DNA"/>
</dbReference>
<dbReference type="PANTHER" id="PTHR32322:SF2">
    <property type="entry name" value="EAMA DOMAIN-CONTAINING PROTEIN"/>
    <property type="match status" value="1"/>
</dbReference>
<accession>A0A508T1J5</accession>
<feature type="transmembrane region" description="Helical" evidence="7">
    <location>
        <begin position="148"/>
        <end position="168"/>
    </location>
</feature>
<dbReference type="InterPro" id="IPR050638">
    <property type="entry name" value="AA-Vitamin_Transporters"/>
</dbReference>
<evidence type="ECO:0000256" key="1">
    <source>
        <dbReference type="ARBA" id="ARBA00004141"/>
    </source>
</evidence>
<feature type="transmembrane region" description="Helical" evidence="7">
    <location>
        <begin position="92"/>
        <end position="112"/>
    </location>
</feature>
<organism evidence="9 10">
    <name type="scientific">Bradyrhizobium ivorense</name>
    <dbReference type="NCBI Taxonomy" id="2511166"/>
    <lineage>
        <taxon>Bacteria</taxon>
        <taxon>Pseudomonadati</taxon>
        <taxon>Pseudomonadota</taxon>
        <taxon>Alphaproteobacteria</taxon>
        <taxon>Hyphomicrobiales</taxon>
        <taxon>Nitrobacteraceae</taxon>
        <taxon>Bradyrhizobium</taxon>
    </lineage>
</organism>
<name>A0A508T1J5_9BRAD</name>
<evidence type="ECO:0000313" key="10">
    <source>
        <dbReference type="Proteomes" id="UP000328092"/>
    </source>
</evidence>
<feature type="compositionally biased region" description="Low complexity" evidence="6">
    <location>
        <begin position="303"/>
        <end position="313"/>
    </location>
</feature>